<name>A0AA39LER9_9BILA</name>
<comment type="caution">
    <text evidence="1">The sequence shown here is derived from an EMBL/GenBank/DDBJ whole genome shotgun (WGS) entry which is preliminary data.</text>
</comment>
<gene>
    <name evidence="1" type="ORF">QR680_000702</name>
</gene>
<protein>
    <submittedName>
        <fullName evidence="1">Uncharacterized protein</fullName>
    </submittedName>
</protein>
<evidence type="ECO:0000313" key="2">
    <source>
        <dbReference type="Proteomes" id="UP001175271"/>
    </source>
</evidence>
<sequence length="227" mass="25157">MDFTLTLVDFLFKSSYNLCSFSLRILNIDNGNLSNVEQPMRLLCADSENKTIFVEAFGHDVSNDLKQLRVNDIVCFENVSISTPDADKNAGSTSKTVLTYHCQSTMTRCAQATALNGRDQDFGVTRFNARLMEIHLEDGGDFVSMHLVGAKGVEFDVLTEGATTTNFFYQKFLEGHLKTGSVVQLSGLTLEPWDNGVMAILRGERATITVPNAEGRVQRFSPSLRII</sequence>
<reference evidence="1" key="1">
    <citation type="submission" date="2023-06" db="EMBL/GenBank/DDBJ databases">
        <title>Genomic analysis of the entomopathogenic nematode Steinernema hermaphroditum.</title>
        <authorList>
            <person name="Schwarz E.M."/>
            <person name="Heppert J.K."/>
            <person name="Baniya A."/>
            <person name="Schwartz H.T."/>
            <person name="Tan C.-H."/>
            <person name="Antoshechkin I."/>
            <person name="Sternberg P.W."/>
            <person name="Goodrich-Blair H."/>
            <person name="Dillman A.R."/>
        </authorList>
    </citation>
    <scope>NUCLEOTIDE SEQUENCE</scope>
    <source>
        <strain evidence="1">PS9179</strain>
        <tissue evidence="1">Whole animal</tissue>
    </source>
</reference>
<organism evidence="1 2">
    <name type="scientific">Steinernema hermaphroditum</name>
    <dbReference type="NCBI Taxonomy" id="289476"/>
    <lineage>
        <taxon>Eukaryota</taxon>
        <taxon>Metazoa</taxon>
        <taxon>Ecdysozoa</taxon>
        <taxon>Nematoda</taxon>
        <taxon>Chromadorea</taxon>
        <taxon>Rhabditida</taxon>
        <taxon>Tylenchina</taxon>
        <taxon>Panagrolaimomorpha</taxon>
        <taxon>Strongyloidoidea</taxon>
        <taxon>Steinernematidae</taxon>
        <taxon>Steinernema</taxon>
    </lineage>
</organism>
<dbReference type="Proteomes" id="UP001175271">
    <property type="component" value="Unassembled WGS sequence"/>
</dbReference>
<accession>A0AA39LER9</accession>
<proteinExistence type="predicted"/>
<dbReference type="EMBL" id="JAUCMV010000005">
    <property type="protein sequence ID" value="KAK0394369.1"/>
    <property type="molecule type" value="Genomic_DNA"/>
</dbReference>
<evidence type="ECO:0000313" key="1">
    <source>
        <dbReference type="EMBL" id="KAK0394369.1"/>
    </source>
</evidence>
<keyword evidence="2" id="KW-1185">Reference proteome</keyword>
<dbReference type="AlphaFoldDB" id="A0AA39LER9"/>